<evidence type="ECO:0000313" key="2">
    <source>
        <dbReference type="Proteomes" id="UP000596437"/>
    </source>
</evidence>
<accession>A0A7R8ML38</accession>
<organism evidence="1 2">
    <name type="scientific">Klebsiella phage vB_KppS-Samwise</name>
    <dbReference type="NCBI Taxonomy" id="2762815"/>
    <lineage>
        <taxon>Viruses</taxon>
        <taxon>Duplodnaviria</taxon>
        <taxon>Heunggongvirae</taxon>
        <taxon>Uroviricota</taxon>
        <taxon>Caudoviricetes</taxon>
        <taxon>Drexlerviridae</taxon>
        <taxon>Tempevirinae</taxon>
        <taxon>Henuseptimavirus</taxon>
        <taxon>Henuseptimavirus samwise</taxon>
    </lineage>
</organism>
<keyword evidence="2" id="KW-1185">Reference proteome</keyword>
<dbReference type="EMBL" id="LR881107">
    <property type="protein sequence ID" value="CAD5239715.1"/>
    <property type="molecule type" value="Genomic_DNA"/>
</dbReference>
<reference evidence="1 2" key="1">
    <citation type="submission" date="2020-09" db="EMBL/GenBank/DDBJ databases">
        <authorList>
            <person name="Jameson E."/>
        </authorList>
    </citation>
    <scope>NUCLEOTIDE SEQUENCE [LARGE SCALE GENOMIC DNA]</scope>
</reference>
<gene>
    <name evidence="1" type="ORF">JLDGIFFK_00047</name>
</gene>
<sequence>MAVNTLKRIGVIMLIIGGSLLTEPGFANTSGSMALLIGGLIGGYMDGVKAGRREAFGGEDKNPIK</sequence>
<proteinExistence type="predicted"/>
<protein>
    <submittedName>
        <fullName evidence="1">Uncharacterized protein</fullName>
    </submittedName>
</protein>
<evidence type="ECO:0000313" key="1">
    <source>
        <dbReference type="EMBL" id="CAD5239715.1"/>
    </source>
</evidence>
<dbReference type="Proteomes" id="UP000596437">
    <property type="component" value="Chromosome"/>
</dbReference>
<name>A0A7R8ML38_9CAUD</name>